<dbReference type="Proteomes" id="UP001318040">
    <property type="component" value="Chromosome 6"/>
</dbReference>
<keyword evidence="5" id="KW-0862">Zinc</keyword>
<evidence type="ECO:0000256" key="1">
    <source>
        <dbReference type="ARBA" id="ARBA00004123"/>
    </source>
</evidence>
<dbReference type="PANTHER" id="PTHR24394">
    <property type="entry name" value="ZINC FINGER PROTEIN"/>
    <property type="match status" value="1"/>
</dbReference>
<feature type="region of interest" description="Disordered" evidence="8">
    <location>
        <begin position="533"/>
        <end position="604"/>
    </location>
</feature>
<reference evidence="12 13" key="1">
    <citation type="submission" date="2025-04" db="UniProtKB">
        <authorList>
            <consortium name="RefSeq"/>
        </authorList>
    </citation>
    <scope>IDENTIFICATION</scope>
    <source>
        <tissue evidence="12 13">Sperm</tissue>
    </source>
</reference>
<feature type="region of interest" description="Disordered" evidence="8">
    <location>
        <begin position="157"/>
        <end position="196"/>
    </location>
</feature>
<dbReference type="PROSITE" id="PS50157">
    <property type="entry name" value="ZINC_FINGER_C2H2_2"/>
    <property type="match status" value="3"/>
</dbReference>
<dbReference type="SMART" id="SM00225">
    <property type="entry name" value="BTB"/>
    <property type="match status" value="1"/>
</dbReference>
<dbReference type="InterPro" id="IPR011333">
    <property type="entry name" value="SKP1/BTB/POZ_sf"/>
</dbReference>
<feature type="compositionally biased region" description="Pro residues" evidence="8">
    <location>
        <begin position="163"/>
        <end position="175"/>
    </location>
</feature>
<evidence type="ECO:0000256" key="6">
    <source>
        <dbReference type="ARBA" id="ARBA00023242"/>
    </source>
</evidence>
<dbReference type="GO" id="GO:0008270">
    <property type="term" value="F:zinc ion binding"/>
    <property type="evidence" value="ECO:0007669"/>
    <property type="project" value="UniProtKB-KW"/>
</dbReference>
<feature type="domain" description="BTB" evidence="9">
    <location>
        <begin position="24"/>
        <end position="89"/>
    </location>
</feature>
<evidence type="ECO:0000256" key="4">
    <source>
        <dbReference type="ARBA" id="ARBA00022771"/>
    </source>
</evidence>
<feature type="compositionally biased region" description="Polar residues" evidence="8">
    <location>
        <begin position="587"/>
        <end position="604"/>
    </location>
</feature>
<dbReference type="GO" id="GO:0000981">
    <property type="term" value="F:DNA-binding transcription factor activity, RNA polymerase II-specific"/>
    <property type="evidence" value="ECO:0007669"/>
    <property type="project" value="TreeGrafter"/>
</dbReference>
<dbReference type="SMART" id="SM00355">
    <property type="entry name" value="ZnF_C2H2"/>
    <property type="match status" value="3"/>
</dbReference>
<dbReference type="InterPro" id="IPR013087">
    <property type="entry name" value="Znf_C2H2_type"/>
</dbReference>
<protein>
    <submittedName>
        <fullName evidence="12 13">Zinc finger and BTB domain-containing protein 2-like</fullName>
    </submittedName>
</protein>
<evidence type="ECO:0000256" key="3">
    <source>
        <dbReference type="ARBA" id="ARBA00022737"/>
    </source>
</evidence>
<dbReference type="Gene3D" id="3.30.160.60">
    <property type="entry name" value="Classic Zinc Finger"/>
    <property type="match status" value="3"/>
</dbReference>
<keyword evidence="11" id="KW-1185">Reference proteome</keyword>
<evidence type="ECO:0000313" key="13">
    <source>
        <dbReference type="RefSeq" id="XP_032803594.1"/>
    </source>
</evidence>
<name>A0AAJ7SQC6_PETMA</name>
<keyword evidence="3" id="KW-0677">Repeat</keyword>
<keyword evidence="2" id="KW-0479">Metal-binding</keyword>
<dbReference type="RefSeq" id="XP_032803592.1">
    <property type="nucleotide sequence ID" value="XM_032947701.1"/>
</dbReference>
<sequence>MDIANHGLFLLQQLNSQREFGFLCDCTVAIGDVYFKAHKAVLAAFSNYFKMLFIHQTSDCVKLKPADIQPDIFSYLLHLMYTGKIIPQMIDPVRLEQGLKFLHAYPLLQEASLATHGAIPRPDPYFPWPSSLYGIQLARSQACVTVQEQKVHMMAAGLSSHSGPPPQSQPQPQQQPPLQSQPQSQSQPPPRSEQEQNVIEGPIPMSVSVTQGQTHLALQLPLQSTLQQPTQSAQPSCLPYSPGILAQDSTGDEQRSHSLPSLDGQVEGQLVVISPRPASARRGSVGTSGGGNACLIGSGTSTTFPRCYVCHICGRRFSLRSSLREHLYMHTGVPYPQSAVGGRGRSRGRGRGSLRRLQQGSPEEEVMMEQEAVETEVLIDGDGSYHEGSRALCSPGVAACEGRHQASPGQPDREAGTPGGAEGAVDSPPTPGGGEDEEAGDGEFDLGEDTEGEGEGDSDGTDGAMFEGYRRVGRTRRFACNVCGRRFTQKSHCKEHMYIHTGKPYSCGICNKTFSRATQAARHVCQCHTPEPNAEANTEPLADHNAETPDIKPPPGLEGMLLGDPQACEETAGRDKNDGKSNHDGKNQFTSSDCAEENTQSMPK</sequence>
<dbReference type="GO" id="GO:0005634">
    <property type="term" value="C:nucleus"/>
    <property type="evidence" value="ECO:0007669"/>
    <property type="project" value="UniProtKB-SubCell"/>
</dbReference>
<feature type="domain" description="C2H2-type" evidence="10">
    <location>
        <begin position="308"/>
        <end position="332"/>
    </location>
</feature>
<dbReference type="Gene3D" id="3.30.710.10">
    <property type="entry name" value="Potassium Channel Kv1.1, Chain A"/>
    <property type="match status" value="1"/>
</dbReference>
<evidence type="ECO:0000256" key="8">
    <source>
        <dbReference type="SAM" id="MobiDB-lite"/>
    </source>
</evidence>
<dbReference type="InterPro" id="IPR036236">
    <property type="entry name" value="Znf_C2H2_sf"/>
</dbReference>
<keyword evidence="6" id="KW-0539">Nucleus</keyword>
<dbReference type="PANTHER" id="PTHR24394:SF53">
    <property type="entry name" value="ZINC FINGER AND BTB DOMAIN CONTAINING 2"/>
    <property type="match status" value="1"/>
</dbReference>
<dbReference type="Pfam" id="PF00096">
    <property type="entry name" value="zf-C2H2"/>
    <property type="match status" value="1"/>
</dbReference>
<proteinExistence type="predicted"/>
<feature type="region of interest" description="Disordered" evidence="8">
    <location>
        <begin position="401"/>
        <end position="465"/>
    </location>
</feature>
<feature type="compositionally biased region" description="Basic and acidic residues" evidence="8">
    <location>
        <begin position="571"/>
        <end position="586"/>
    </location>
</feature>
<feature type="compositionally biased region" description="Low complexity" evidence="8">
    <location>
        <begin position="176"/>
        <end position="186"/>
    </location>
</feature>
<comment type="subcellular location">
    <subcellularLocation>
        <location evidence="1">Nucleus</location>
    </subcellularLocation>
</comment>
<accession>A0AAJ7SQC6</accession>
<dbReference type="PROSITE" id="PS00028">
    <property type="entry name" value="ZINC_FINGER_C2H2_1"/>
    <property type="match status" value="3"/>
</dbReference>
<feature type="region of interest" description="Disordered" evidence="8">
    <location>
        <begin position="335"/>
        <end position="368"/>
    </location>
</feature>
<gene>
    <name evidence="12 13" type="primary">LOC116939409</name>
</gene>
<dbReference type="KEGG" id="pmrn:116939409"/>
<dbReference type="Pfam" id="PF00651">
    <property type="entry name" value="BTB"/>
    <property type="match status" value="1"/>
</dbReference>
<evidence type="ECO:0000259" key="9">
    <source>
        <dbReference type="PROSITE" id="PS50097"/>
    </source>
</evidence>
<organism evidence="11 12">
    <name type="scientific">Petromyzon marinus</name>
    <name type="common">Sea lamprey</name>
    <dbReference type="NCBI Taxonomy" id="7757"/>
    <lineage>
        <taxon>Eukaryota</taxon>
        <taxon>Metazoa</taxon>
        <taxon>Chordata</taxon>
        <taxon>Craniata</taxon>
        <taxon>Vertebrata</taxon>
        <taxon>Cyclostomata</taxon>
        <taxon>Hyperoartia</taxon>
        <taxon>Petromyzontiformes</taxon>
        <taxon>Petromyzontidae</taxon>
        <taxon>Petromyzon</taxon>
    </lineage>
</organism>
<evidence type="ECO:0000256" key="5">
    <source>
        <dbReference type="ARBA" id="ARBA00022833"/>
    </source>
</evidence>
<evidence type="ECO:0000256" key="7">
    <source>
        <dbReference type="PROSITE-ProRule" id="PRU00042"/>
    </source>
</evidence>
<evidence type="ECO:0000313" key="11">
    <source>
        <dbReference type="Proteomes" id="UP001318040"/>
    </source>
</evidence>
<feature type="domain" description="C2H2-type" evidence="10">
    <location>
        <begin position="478"/>
        <end position="505"/>
    </location>
</feature>
<keyword evidence="4 7" id="KW-0863">Zinc-finger</keyword>
<dbReference type="RefSeq" id="XP_032803594.1">
    <property type="nucleotide sequence ID" value="XM_032947703.1"/>
</dbReference>
<evidence type="ECO:0000256" key="2">
    <source>
        <dbReference type="ARBA" id="ARBA00022723"/>
    </source>
</evidence>
<dbReference type="SUPFAM" id="SSF54695">
    <property type="entry name" value="POZ domain"/>
    <property type="match status" value="1"/>
</dbReference>
<feature type="compositionally biased region" description="Basic and acidic residues" evidence="8">
    <location>
        <begin position="541"/>
        <end position="550"/>
    </location>
</feature>
<evidence type="ECO:0000259" key="10">
    <source>
        <dbReference type="PROSITE" id="PS50157"/>
    </source>
</evidence>
<dbReference type="SUPFAM" id="SSF57667">
    <property type="entry name" value="beta-beta-alpha zinc fingers"/>
    <property type="match status" value="2"/>
</dbReference>
<feature type="domain" description="C2H2-type" evidence="10">
    <location>
        <begin position="505"/>
        <end position="533"/>
    </location>
</feature>
<dbReference type="CTD" id="57621"/>
<feature type="compositionally biased region" description="Acidic residues" evidence="8">
    <location>
        <begin position="434"/>
        <end position="460"/>
    </location>
</feature>
<dbReference type="PROSITE" id="PS50097">
    <property type="entry name" value="BTB"/>
    <property type="match status" value="1"/>
</dbReference>
<evidence type="ECO:0000313" key="12">
    <source>
        <dbReference type="RefSeq" id="XP_032803592.1"/>
    </source>
</evidence>
<dbReference type="FunFam" id="3.30.160.60:FF:000145">
    <property type="entry name" value="Zinc finger protein 574"/>
    <property type="match status" value="1"/>
</dbReference>
<dbReference type="FunFam" id="3.30.160.60:FF:000110">
    <property type="entry name" value="Zinc finger protein-like"/>
    <property type="match status" value="1"/>
</dbReference>
<feature type="compositionally biased region" description="Basic residues" evidence="8">
    <location>
        <begin position="344"/>
        <end position="354"/>
    </location>
</feature>
<dbReference type="AlphaFoldDB" id="A0AAJ7SQC6"/>
<dbReference type="InterPro" id="IPR000210">
    <property type="entry name" value="BTB/POZ_dom"/>
</dbReference>